<organism evidence="4 5">
    <name type="scientific">Lecanosticta acicola</name>
    <dbReference type="NCBI Taxonomy" id="111012"/>
    <lineage>
        <taxon>Eukaryota</taxon>
        <taxon>Fungi</taxon>
        <taxon>Dikarya</taxon>
        <taxon>Ascomycota</taxon>
        <taxon>Pezizomycotina</taxon>
        <taxon>Dothideomycetes</taxon>
        <taxon>Dothideomycetidae</taxon>
        <taxon>Mycosphaerellales</taxon>
        <taxon>Mycosphaerellaceae</taxon>
        <taxon>Lecanosticta</taxon>
    </lineage>
</organism>
<name>A0AAI8YYT0_9PEZI</name>
<dbReference type="Pfam" id="PF03060">
    <property type="entry name" value="NMO"/>
    <property type="match status" value="2"/>
</dbReference>
<keyword evidence="5" id="KW-1185">Reference proteome</keyword>
<comment type="caution">
    <text evidence="4">The sequence shown here is derived from an EMBL/GenBank/DDBJ whole genome shotgun (WGS) entry which is preliminary data.</text>
</comment>
<dbReference type="InterPro" id="IPR013785">
    <property type="entry name" value="Aldolase_TIM"/>
</dbReference>
<evidence type="ECO:0000313" key="5">
    <source>
        <dbReference type="Proteomes" id="UP001296104"/>
    </source>
</evidence>
<evidence type="ECO:0000256" key="1">
    <source>
        <dbReference type="ARBA" id="ARBA00022630"/>
    </source>
</evidence>
<dbReference type="CDD" id="cd04730">
    <property type="entry name" value="NPD_like"/>
    <property type="match status" value="1"/>
</dbReference>
<keyword evidence="3" id="KW-0560">Oxidoreductase</keyword>
<proteinExistence type="predicted"/>
<gene>
    <name evidence="4" type="ORF">LECACI_7A004466</name>
</gene>
<sequence length="341" mass="35765">TKSLPWTRRPLIVNAPMGGIAGADLAVAVTRAGGLGQIGGVPDLDFLSSQLSKAEQALHREEGLLPVGVGILLFAMEPDASISVLSRYRPAVVWLFAAQELTDYAIWADKVREALPESQIWIQVGSVEAALTIASSARPSAMCVQGSDAGGHGFEKGAGIIALLPEVSNALAAAGHADIPLVAAGGITDGRAAAAALILGAQGVVMGTRFLAAPETMIHPMYRSAILNARDGGQSTVRDKLFDEVRGPNQWPREYNGRSIRTDSLRDHEAGLGIEEIRRRFAEASKAPDGGFALPKDGGGRAATWAGTGVGLVKKEQHAAEIVDEVRREVILAFNTASAKL</sequence>
<dbReference type="SUPFAM" id="SSF51412">
    <property type="entry name" value="Inosine monophosphate dehydrogenase (IMPDH)"/>
    <property type="match status" value="1"/>
</dbReference>
<dbReference type="AlphaFoldDB" id="A0AAI8YYT0"/>
<keyword evidence="2" id="KW-0288">FMN</keyword>
<accession>A0AAI8YYT0</accession>
<dbReference type="InterPro" id="IPR004136">
    <property type="entry name" value="NMO"/>
</dbReference>
<dbReference type="PANTHER" id="PTHR32332">
    <property type="entry name" value="2-NITROPROPANE DIOXYGENASE"/>
    <property type="match status" value="1"/>
</dbReference>
<reference evidence="4" key="1">
    <citation type="submission" date="2023-11" db="EMBL/GenBank/DDBJ databases">
        <authorList>
            <person name="Alioto T."/>
            <person name="Alioto T."/>
            <person name="Gomez Garrido J."/>
        </authorList>
    </citation>
    <scope>NUCLEOTIDE SEQUENCE</scope>
</reference>
<dbReference type="EMBL" id="CAVMBE010000025">
    <property type="protein sequence ID" value="CAK4012043.1"/>
    <property type="molecule type" value="Genomic_DNA"/>
</dbReference>
<evidence type="ECO:0000256" key="2">
    <source>
        <dbReference type="ARBA" id="ARBA00022643"/>
    </source>
</evidence>
<feature type="non-terminal residue" evidence="4">
    <location>
        <position position="1"/>
    </location>
</feature>
<evidence type="ECO:0000313" key="4">
    <source>
        <dbReference type="EMBL" id="CAK4012043.1"/>
    </source>
</evidence>
<keyword evidence="1" id="KW-0285">Flavoprotein</keyword>
<dbReference type="Proteomes" id="UP001296104">
    <property type="component" value="Unassembled WGS sequence"/>
</dbReference>
<dbReference type="Gene3D" id="3.20.20.70">
    <property type="entry name" value="Aldolase class I"/>
    <property type="match status" value="1"/>
</dbReference>
<evidence type="ECO:0000256" key="3">
    <source>
        <dbReference type="ARBA" id="ARBA00023002"/>
    </source>
</evidence>
<protein>
    <submittedName>
        <fullName evidence="4">Inosine monophosphate dehydrogenase</fullName>
    </submittedName>
</protein>
<dbReference type="PANTHER" id="PTHR32332:SF34">
    <property type="entry name" value="2-NITROPROPANE DIOXYGENASE FAMILY, PUTATIVE-RELATED"/>
    <property type="match status" value="1"/>
</dbReference>
<dbReference type="GO" id="GO:0018580">
    <property type="term" value="F:nitronate monooxygenase activity"/>
    <property type="evidence" value="ECO:0007669"/>
    <property type="project" value="InterPro"/>
</dbReference>